<dbReference type="Gene3D" id="3.90.1150.10">
    <property type="entry name" value="Aspartate Aminotransferase, domain 1"/>
    <property type="match status" value="1"/>
</dbReference>
<dbReference type="EMBL" id="UINC01034424">
    <property type="protein sequence ID" value="SVB25245.1"/>
    <property type="molecule type" value="Genomic_DNA"/>
</dbReference>
<evidence type="ECO:0008006" key="2">
    <source>
        <dbReference type="Google" id="ProtNLM"/>
    </source>
</evidence>
<feature type="non-terminal residue" evidence="1">
    <location>
        <position position="1"/>
    </location>
</feature>
<organism evidence="1">
    <name type="scientific">marine metagenome</name>
    <dbReference type="NCBI Taxonomy" id="408172"/>
    <lineage>
        <taxon>unclassified sequences</taxon>
        <taxon>metagenomes</taxon>
        <taxon>ecological metagenomes</taxon>
    </lineage>
</organism>
<proteinExistence type="predicted"/>
<sequence>STLRFGIGRFNTKEDIETAANSISRCMQKLKEMSYA</sequence>
<accession>A0A382CGP2</accession>
<dbReference type="InterPro" id="IPR015422">
    <property type="entry name" value="PyrdxlP-dep_Trfase_small"/>
</dbReference>
<dbReference type="AlphaFoldDB" id="A0A382CGP2"/>
<gene>
    <name evidence="1" type="ORF">METZ01_LOCUS178099</name>
</gene>
<name>A0A382CGP2_9ZZZZ</name>
<evidence type="ECO:0000313" key="1">
    <source>
        <dbReference type="EMBL" id="SVB25245.1"/>
    </source>
</evidence>
<protein>
    <recommendedName>
        <fullName evidence="2">Aminotransferase class V domain-containing protein</fullName>
    </recommendedName>
</protein>
<reference evidence="1" key="1">
    <citation type="submission" date="2018-05" db="EMBL/GenBank/DDBJ databases">
        <authorList>
            <person name="Lanie J.A."/>
            <person name="Ng W.-L."/>
            <person name="Kazmierczak K.M."/>
            <person name="Andrzejewski T.M."/>
            <person name="Davidsen T.M."/>
            <person name="Wayne K.J."/>
            <person name="Tettelin H."/>
            <person name="Glass J.I."/>
            <person name="Rusch D."/>
            <person name="Podicherti R."/>
            <person name="Tsui H.-C.T."/>
            <person name="Winkler M.E."/>
        </authorList>
    </citation>
    <scope>NUCLEOTIDE SEQUENCE</scope>
</reference>